<name>A0A813RC50_9BILA</name>
<dbReference type="OrthoDB" id="6246201at2759"/>
<dbReference type="GO" id="GO:0005743">
    <property type="term" value="C:mitochondrial inner membrane"/>
    <property type="evidence" value="ECO:0007669"/>
    <property type="project" value="UniProtKB-SubCell"/>
</dbReference>
<accession>A0A813RC50</accession>
<keyword evidence="6" id="KW-0472">Membrane</keyword>
<comment type="subcellular location">
    <subcellularLocation>
        <location evidence="1">Mitochondrion inner membrane</location>
        <topology evidence="1">Peripheral membrane protein</topology>
        <orientation evidence="1">Matrix side</orientation>
    </subcellularLocation>
</comment>
<dbReference type="AlphaFoldDB" id="A0A813RC50"/>
<feature type="chain" id="PRO_5032758101" evidence="7">
    <location>
        <begin position="24"/>
        <end position="277"/>
    </location>
</feature>
<evidence type="ECO:0000256" key="6">
    <source>
        <dbReference type="ARBA" id="ARBA00023136"/>
    </source>
</evidence>
<dbReference type="Pfam" id="PF10231">
    <property type="entry name" value="COA8"/>
    <property type="match status" value="1"/>
</dbReference>
<evidence type="ECO:0000256" key="7">
    <source>
        <dbReference type="SAM" id="SignalP"/>
    </source>
</evidence>
<evidence type="ECO:0000256" key="3">
    <source>
        <dbReference type="ARBA" id="ARBA00022792"/>
    </source>
</evidence>
<dbReference type="PANTHER" id="PTHR31107:SF2">
    <property type="entry name" value="CYTOCHROME C OXIDASE ASSEMBLY FACTOR 8"/>
    <property type="match status" value="1"/>
</dbReference>
<evidence type="ECO:0000256" key="4">
    <source>
        <dbReference type="ARBA" id="ARBA00022946"/>
    </source>
</evidence>
<keyword evidence="9" id="KW-1185">Reference proteome</keyword>
<evidence type="ECO:0000256" key="1">
    <source>
        <dbReference type="ARBA" id="ARBA00004443"/>
    </source>
</evidence>
<dbReference type="PANTHER" id="PTHR31107">
    <property type="entry name" value="APOPTOGENIC PROTEIN 1, MITOCHONDRIAL"/>
    <property type="match status" value="1"/>
</dbReference>
<comment type="similarity">
    <text evidence="2">Belongs to the COA8 family.</text>
</comment>
<keyword evidence="4" id="KW-0809">Transit peptide</keyword>
<comment type="caution">
    <text evidence="8">The sequence shown here is derived from an EMBL/GenBank/DDBJ whole genome shotgun (WGS) entry which is preliminary data.</text>
</comment>
<dbReference type="EMBL" id="CAJNOC010000591">
    <property type="protein sequence ID" value="CAF0780447.1"/>
    <property type="molecule type" value="Genomic_DNA"/>
</dbReference>
<evidence type="ECO:0000256" key="2">
    <source>
        <dbReference type="ARBA" id="ARBA00005453"/>
    </source>
</evidence>
<sequence length="277" mass="33905">MLNFSFKIIFLISLTIFPYGMDSLLTESALYWRFYPIDSNQFKTSFPYRLVSQRKHICLAICSRETICNLLKFDYQTCRFYENMIAKKEKNSIFYQKVNLESTTTSIQQDTNTFELNNNIRIKNVKKPKESYNPNRKPFLTEEFDLIGPPDKISNLRPVKSFIPENESIIEKEYRLLKDKIFEFNQQYWTQQNLKFIQSRKKYIENYRIEQKLNNRNNDIDVQDPDTNQMNEFYKKFLNENYHNHYEYNRQWFKYNISLLWPATRVFLYRLRRKIID</sequence>
<keyword evidence="3" id="KW-0999">Mitochondrion inner membrane</keyword>
<proteinExistence type="inferred from homology"/>
<evidence type="ECO:0000313" key="9">
    <source>
        <dbReference type="Proteomes" id="UP000663879"/>
    </source>
</evidence>
<feature type="signal peptide" evidence="7">
    <location>
        <begin position="1"/>
        <end position="23"/>
    </location>
</feature>
<evidence type="ECO:0000313" key="8">
    <source>
        <dbReference type="EMBL" id="CAF0780447.1"/>
    </source>
</evidence>
<keyword evidence="5" id="KW-0496">Mitochondrion</keyword>
<reference evidence="8" key="1">
    <citation type="submission" date="2021-02" db="EMBL/GenBank/DDBJ databases">
        <authorList>
            <person name="Nowell W R."/>
        </authorList>
    </citation>
    <scope>NUCLEOTIDE SEQUENCE</scope>
    <source>
        <strain evidence="8">Ploen Becks lab</strain>
    </source>
</reference>
<dbReference type="GO" id="GO:0097193">
    <property type="term" value="P:intrinsic apoptotic signaling pathway"/>
    <property type="evidence" value="ECO:0007669"/>
    <property type="project" value="InterPro"/>
</dbReference>
<organism evidence="8 9">
    <name type="scientific">Brachionus calyciflorus</name>
    <dbReference type="NCBI Taxonomy" id="104777"/>
    <lineage>
        <taxon>Eukaryota</taxon>
        <taxon>Metazoa</taxon>
        <taxon>Spiralia</taxon>
        <taxon>Gnathifera</taxon>
        <taxon>Rotifera</taxon>
        <taxon>Eurotatoria</taxon>
        <taxon>Monogononta</taxon>
        <taxon>Pseudotrocha</taxon>
        <taxon>Ploima</taxon>
        <taxon>Brachionidae</taxon>
        <taxon>Brachionus</taxon>
    </lineage>
</organism>
<dbReference type="Proteomes" id="UP000663879">
    <property type="component" value="Unassembled WGS sequence"/>
</dbReference>
<protein>
    <submittedName>
        <fullName evidence="8">Uncharacterized protein</fullName>
    </submittedName>
</protein>
<gene>
    <name evidence="8" type="ORF">OXX778_LOCUS5431</name>
</gene>
<dbReference type="InterPro" id="IPR018796">
    <property type="entry name" value="COA8"/>
</dbReference>
<evidence type="ECO:0000256" key="5">
    <source>
        <dbReference type="ARBA" id="ARBA00023128"/>
    </source>
</evidence>
<keyword evidence="7" id="KW-0732">Signal</keyword>